<sequence length="352" mass="40078">MLDLLADRKDKTGKSGKVLINGQKRQANYKTMVAYVVQDDVVMGTLSVRENLEFSAALRLPGHMTRAQRKERVERVIETLGLYRCADTKPRYSIFKLFDSLTLLSQGSTVYHGPAHLALAYFDKLGLRCEEHENPADFFLDTIIHHEKQLRQSSQETVLFSKAIIAGEEETEDGVIVCSESGEKMVRLVESYRKSEEYGELRERIDPVLQNVVEEKRKEPLGRQVARKMFTRELYATSFLWQLIFNSVLGVIIGIIYWQLDTDPNSFTDRIGVFFFIATNQSFGSLGAIQLFIQQKALFMTACAFDGLAQLGQLGYGNTVSALWWDVFALVLYASIFLVLAYVVLRLIKKEK</sequence>
<dbReference type="Proteomes" id="UP001174909">
    <property type="component" value="Unassembled WGS sequence"/>
</dbReference>
<feature type="transmembrane region" description="Helical" evidence="6">
    <location>
        <begin position="271"/>
        <end position="293"/>
    </location>
</feature>
<feature type="transmembrane region" description="Helical" evidence="6">
    <location>
        <begin position="234"/>
        <end position="259"/>
    </location>
</feature>
<feature type="transmembrane region" description="Helical" evidence="6">
    <location>
        <begin position="322"/>
        <end position="345"/>
    </location>
</feature>
<dbReference type="GO" id="GO:0005886">
    <property type="term" value="C:plasma membrane"/>
    <property type="evidence" value="ECO:0007669"/>
    <property type="project" value="TreeGrafter"/>
</dbReference>
<dbReference type="InterPro" id="IPR050352">
    <property type="entry name" value="ABCG_transporters"/>
</dbReference>
<keyword evidence="9" id="KW-0067">ATP-binding</keyword>
<dbReference type="InterPro" id="IPR027417">
    <property type="entry name" value="P-loop_NTPase"/>
</dbReference>
<proteinExistence type="predicted"/>
<dbReference type="PANTHER" id="PTHR48041:SF116">
    <property type="entry name" value="PROTEIN BROWN"/>
    <property type="match status" value="1"/>
</dbReference>
<gene>
    <name evidence="9" type="ORF">GBAR_LOCUS2903</name>
</gene>
<dbReference type="EMBL" id="CASHTH010000399">
    <property type="protein sequence ID" value="CAI8000345.1"/>
    <property type="molecule type" value="Genomic_DNA"/>
</dbReference>
<dbReference type="PANTHER" id="PTHR48041">
    <property type="entry name" value="ABC TRANSPORTER G FAMILY MEMBER 28"/>
    <property type="match status" value="1"/>
</dbReference>
<organism evidence="9 10">
    <name type="scientific">Geodia barretti</name>
    <name type="common">Barrett's horny sponge</name>
    <dbReference type="NCBI Taxonomy" id="519541"/>
    <lineage>
        <taxon>Eukaryota</taxon>
        <taxon>Metazoa</taxon>
        <taxon>Porifera</taxon>
        <taxon>Demospongiae</taxon>
        <taxon>Heteroscleromorpha</taxon>
        <taxon>Tetractinellida</taxon>
        <taxon>Astrophorina</taxon>
        <taxon>Geodiidae</taxon>
        <taxon>Geodia</taxon>
    </lineage>
</organism>
<dbReference type="AlphaFoldDB" id="A0AA35W5L5"/>
<evidence type="ECO:0000256" key="1">
    <source>
        <dbReference type="ARBA" id="ARBA00004141"/>
    </source>
</evidence>
<comment type="caution">
    <text evidence="9">The sequence shown here is derived from an EMBL/GenBank/DDBJ whole genome shotgun (WGS) entry which is preliminary data.</text>
</comment>
<evidence type="ECO:0000259" key="7">
    <source>
        <dbReference type="Pfam" id="PF01061"/>
    </source>
</evidence>
<protein>
    <submittedName>
        <fullName evidence="9">Broad substrate specificity ATP-binding cassette transporter ABCG2</fullName>
    </submittedName>
</protein>
<evidence type="ECO:0000313" key="9">
    <source>
        <dbReference type="EMBL" id="CAI8000345.1"/>
    </source>
</evidence>
<dbReference type="Pfam" id="PF19055">
    <property type="entry name" value="ABC2_membrane_7"/>
    <property type="match status" value="1"/>
</dbReference>
<name>A0AA35W5L5_GEOBA</name>
<evidence type="ECO:0000256" key="4">
    <source>
        <dbReference type="ARBA" id="ARBA00022989"/>
    </source>
</evidence>
<dbReference type="Gene3D" id="3.40.50.300">
    <property type="entry name" value="P-loop containing nucleotide triphosphate hydrolases"/>
    <property type="match status" value="1"/>
</dbReference>
<dbReference type="Pfam" id="PF01061">
    <property type="entry name" value="ABC2_membrane"/>
    <property type="match status" value="1"/>
</dbReference>
<evidence type="ECO:0000256" key="5">
    <source>
        <dbReference type="ARBA" id="ARBA00023136"/>
    </source>
</evidence>
<dbReference type="GO" id="GO:0140359">
    <property type="term" value="F:ABC-type transporter activity"/>
    <property type="evidence" value="ECO:0007669"/>
    <property type="project" value="InterPro"/>
</dbReference>
<evidence type="ECO:0000256" key="6">
    <source>
        <dbReference type="SAM" id="Phobius"/>
    </source>
</evidence>
<feature type="domain" description="ABC-2 type transporter transmembrane" evidence="7">
    <location>
        <begin position="238"/>
        <end position="340"/>
    </location>
</feature>
<keyword evidence="2" id="KW-0813">Transport</keyword>
<comment type="subcellular location">
    <subcellularLocation>
        <location evidence="1">Membrane</location>
        <topology evidence="1">Multi-pass membrane protein</topology>
    </subcellularLocation>
</comment>
<evidence type="ECO:0000259" key="8">
    <source>
        <dbReference type="Pfam" id="PF19055"/>
    </source>
</evidence>
<keyword evidence="3 6" id="KW-0812">Transmembrane</keyword>
<reference evidence="9" key="1">
    <citation type="submission" date="2023-03" db="EMBL/GenBank/DDBJ databases">
        <authorList>
            <person name="Steffen K."/>
            <person name="Cardenas P."/>
        </authorList>
    </citation>
    <scope>NUCLEOTIDE SEQUENCE</scope>
</reference>
<keyword evidence="9" id="KW-0547">Nucleotide-binding</keyword>
<keyword evidence="10" id="KW-1185">Reference proteome</keyword>
<dbReference type="InterPro" id="IPR043926">
    <property type="entry name" value="ABCG_dom"/>
</dbReference>
<dbReference type="InterPro" id="IPR013525">
    <property type="entry name" value="ABC2_TM"/>
</dbReference>
<feature type="domain" description="ABC transporter family G" evidence="8">
    <location>
        <begin position="89"/>
        <end position="144"/>
    </location>
</feature>
<keyword evidence="4 6" id="KW-1133">Transmembrane helix</keyword>
<keyword evidence="5 6" id="KW-0472">Membrane</keyword>
<evidence type="ECO:0000256" key="3">
    <source>
        <dbReference type="ARBA" id="ARBA00022692"/>
    </source>
</evidence>
<dbReference type="GO" id="GO:0005524">
    <property type="term" value="F:ATP binding"/>
    <property type="evidence" value="ECO:0007669"/>
    <property type="project" value="UniProtKB-KW"/>
</dbReference>
<accession>A0AA35W5L5</accession>
<evidence type="ECO:0000313" key="10">
    <source>
        <dbReference type="Proteomes" id="UP001174909"/>
    </source>
</evidence>
<dbReference type="SUPFAM" id="SSF53795">
    <property type="entry name" value="PEP carboxykinase-like"/>
    <property type="match status" value="1"/>
</dbReference>
<evidence type="ECO:0000256" key="2">
    <source>
        <dbReference type="ARBA" id="ARBA00022448"/>
    </source>
</evidence>